<dbReference type="Proteomes" id="UP000414364">
    <property type="component" value="Unassembled WGS sequence"/>
</dbReference>
<feature type="domain" description="PTS EIIA type-1" evidence="4">
    <location>
        <begin position="1"/>
        <end position="34"/>
    </location>
</feature>
<protein>
    <submittedName>
        <fullName evidence="5">PTS beta-glucoside transporter subunit IIBCA</fullName>
    </submittedName>
</protein>
<keyword evidence="2" id="KW-0762">Sugar transport</keyword>
<gene>
    <name evidence="5" type="ORF">FHL06_14045</name>
</gene>
<evidence type="ECO:0000313" key="5">
    <source>
        <dbReference type="EMBL" id="MQS77431.1"/>
    </source>
</evidence>
<dbReference type="GO" id="GO:0009401">
    <property type="term" value="P:phosphoenolpyruvate-dependent sugar phosphotransferase system"/>
    <property type="evidence" value="ECO:0007669"/>
    <property type="project" value="InterPro"/>
</dbReference>
<reference evidence="5 6" key="1">
    <citation type="journal article" date="2019" name="Syst. Appl. Microbiol.">
        <title>Polyphasic characterization of two novel Lactobacillus spp. isolated from blown salami packages: Description of Lactobacillus halodurans sp. nov. and Lactobacillus salsicarnum sp. nov.</title>
        <authorList>
            <person name="Schuster J.A."/>
            <person name="Klingl A."/>
            <person name="Vogel R.F."/>
            <person name="Ehrmann M.A."/>
        </authorList>
    </citation>
    <scope>NUCLEOTIDE SEQUENCE [LARGE SCALE GENOMIC DNA]</scope>
    <source>
        <strain evidence="5 6">TMW 1.2172</strain>
    </source>
</reference>
<name>A0A5P0ZU02_9LACO</name>
<dbReference type="AlphaFoldDB" id="A0A5P0ZU02"/>
<dbReference type="RefSeq" id="WP_192918038.1">
    <property type="nucleotide sequence ID" value="NZ_VDFP01000261.1"/>
</dbReference>
<accession>A0A5P0ZU02</accession>
<dbReference type="GO" id="GO:0016740">
    <property type="term" value="F:transferase activity"/>
    <property type="evidence" value="ECO:0007669"/>
    <property type="project" value="UniProtKB-KW"/>
</dbReference>
<dbReference type="EMBL" id="VDFP01000261">
    <property type="protein sequence ID" value="MQS77431.1"/>
    <property type="molecule type" value="Genomic_DNA"/>
</dbReference>
<feature type="non-terminal residue" evidence="5">
    <location>
        <position position="1"/>
    </location>
</feature>
<keyword evidence="1" id="KW-0813">Transport</keyword>
<evidence type="ECO:0000256" key="3">
    <source>
        <dbReference type="ARBA" id="ARBA00022679"/>
    </source>
</evidence>
<dbReference type="InterPro" id="IPR001127">
    <property type="entry name" value="PTS_EIIA_1_perm"/>
</dbReference>
<dbReference type="SUPFAM" id="SSF51261">
    <property type="entry name" value="Duplicated hybrid motif"/>
    <property type="match status" value="1"/>
</dbReference>
<keyword evidence="3" id="KW-0808">Transferase</keyword>
<organism evidence="5 6">
    <name type="scientific">Companilactobacillus halodurans</name>
    <dbReference type="NCBI Taxonomy" id="2584183"/>
    <lineage>
        <taxon>Bacteria</taxon>
        <taxon>Bacillati</taxon>
        <taxon>Bacillota</taxon>
        <taxon>Bacilli</taxon>
        <taxon>Lactobacillales</taxon>
        <taxon>Lactobacillaceae</taxon>
        <taxon>Companilactobacillus</taxon>
    </lineage>
</organism>
<dbReference type="Gene3D" id="2.70.70.10">
    <property type="entry name" value="Glucose Permease (Domain IIA)"/>
    <property type="match status" value="1"/>
</dbReference>
<proteinExistence type="predicted"/>
<evidence type="ECO:0000259" key="4">
    <source>
        <dbReference type="Pfam" id="PF00358"/>
    </source>
</evidence>
<comment type="caution">
    <text evidence="5">The sequence shown here is derived from an EMBL/GenBank/DDBJ whole genome shotgun (WGS) entry which is preliminary data.</text>
</comment>
<evidence type="ECO:0000256" key="2">
    <source>
        <dbReference type="ARBA" id="ARBA00022597"/>
    </source>
</evidence>
<evidence type="ECO:0000313" key="6">
    <source>
        <dbReference type="Proteomes" id="UP000414364"/>
    </source>
</evidence>
<evidence type="ECO:0000256" key="1">
    <source>
        <dbReference type="ARBA" id="ARBA00022448"/>
    </source>
</evidence>
<sequence length="61" mass="6830">KIKAGQELLEFDIDKIKQAGYDPTVIMIVTNSKDVLEVLPVLKDKNKTKEVTNDTNVMILA</sequence>
<dbReference type="Pfam" id="PF00358">
    <property type="entry name" value="PTS_EIIA_1"/>
    <property type="match status" value="1"/>
</dbReference>
<dbReference type="InterPro" id="IPR011055">
    <property type="entry name" value="Dup_hybrid_motif"/>
</dbReference>